<name>A0A2M8P5V9_9CHLR</name>
<protein>
    <submittedName>
        <fullName evidence="1">Uncharacterized protein</fullName>
    </submittedName>
</protein>
<dbReference type="Proteomes" id="UP000229681">
    <property type="component" value="Unassembled WGS sequence"/>
</dbReference>
<comment type="caution">
    <text evidence="1">The sequence shown here is derived from an EMBL/GenBank/DDBJ whole genome shotgun (WGS) entry which is preliminary data.</text>
</comment>
<sequence>MDVIAPNRALVQAAARIRNLGETLFLTEERTQDDQRIALTFELPVGASAVRLAADSATRFRILDAHTPQPRLVSIAPL</sequence>
<dbReference type="AlphaFoldDB" id="A0A2M8P5V9"/>
<reference evidence="1 2" key="1">
    <citation type="submission" date="2017-11" db="EMBL/GenBank/DDBJ databases">
        <title>Evolution of Phototrophy in the Chloroflexi Phylum Driven by Horizontal Gene Transfer.</title>
        <authorList>
            <person name="Ward L.M."/>
            <person name="Hemp J."/>
            <person name="Shih P.M."/>
            <person name="Mcglynn S.E."/>
            <person name="Fischer W."/>
        </authorList>
    </citation>
    <scope>NUCLEOTIDE SEQUENCE [LARGE SCALE GENOMIC DNA]</scope>
    <source>
        <strain evidence="1">JP3_13</strain>
    </source>
</reference>
<dbReference type="EMBL" id="PGTM01001223">
    <property type="protein sequence ID" value="PJF32937.1"/>
    <property type="molecule type" value="Genomic_DNA"/>
</dbReference>
<evidence type="ECO:0000313" key="2">
    <source>
        <dbReference type="Proteomes" id="UP000229681"/>
    </source>
</evidence>
<gene>
    <name evidence="1" type="ORF">CUN49_19850</name>
</gene>
<accession>A0A2M8P5V9</accession>
<proteinExistence type="predicted"/>
<organism evidence="1 2">
    <name type="scientific">Candidatus Thermofonsia Clade 1 bacterium</name>
    <dbReference type="NCBI Taxonomy" id="2364210"/>
    <lineage>
        <taxon>Bacteria</taxon>
        <taxon>Bacillati</taxon>
        <taxon>Chloroflexota</taxon>
        <taxon>Candidatus Thermofontia</taxon>
        <taxon>Candidatus Thermofonsia Clade 1</taxon>
    </lineage>
</organism>
<feature type="non-terminal residue" evidence="1">
    <location>
        <position position="78"/>
    </location>
</feature>
<evidence type="ECO:0000313" key="1">
    <source>
        <dbReference type="EMBL" id="PJF32937.1"/>
    </source>
</evidence>